<gene>
    <name evidence="1" type="ORF">OCK74_19275</name>
</gene>
<protein>
    <submittedName>
        <fullName evidence="1">2'-5' RNA ligase family protein</fullName>
    </submittedName>
</protein>
<dbReference type="SUPFAM" id="SSF55144">
    <property type="entry name" value="LigT-like"/>
    <property type="match status" value="1"/>
</dbReference>
<organism evidence="1 2">
    <name type="scientific">Paraflavisolibacter caeni</name>
    <dbReference type="NCBI Taxonomy" id="2982496"/>
    <lineage>
        <taxon>Bacteria</taxon>
        <taxon>Pseudomonadati</taxon>
        <taxon>Bacteroidota</taxon>
        <taxon>Chitinophagia</taxon>
        <taxon>Chitinophagales</taxon>
        <taxon>Chitinophagaceae</taxon>
        <taxon>Paraflavisolibacter</taxon>
    </lineage>
</organism>
<dbReference type="PANTHER" id="PTHR40037:SF1">
    <property type="entry name" value="PHOSPHOESTERASE SAOUHSC_00951-RELATED"/>
    <property type="match status" value="1"/>
</dbReference>
<accession>A0A9X3BIF8</accession>
<keyword evidence="1" id="KW-0436">Ligase</keyword>
<dbReference type="InterPro" id="IPR009097">
    <property type="entry name" value="Cyclic_Pdiesterase"/>
</dbReference>
<name>A0A9X3BIF8_9BACT</name>
<dbReference type="AlphaFoldDB" id="A0A9X3BIF8"/>
<sequence length="201" mass="24038">MNNLFQMPAYRINEYRVVVPLPEVLQEKMHHLRVCMHEKHGVKLPFDLKPSLTILNCHAFERIEPKLVERLQEVAMSHNPFKVEIKDFSAYPSHTIYADVLTRSPFNELVKNLRKAKWLMNIPQHEPYFITEPHLILAQRLKPKEFTRMWLDCEHRQFTGRFVADAMLLLKRSPINKRWTVLRRMEFMSLPMFVKQGELFA</sequence>
<dbReference type="Proteomes" id="UP001155483">
    <property type="component" value="Unassembled WGS sequence"/>
</dbReference>
<dbReference type="Gene3D" id="3.90.1140.10">
    <property type="entry name" value="Cyclic phosphodiesterase"/>
    <property type="match status" value="1"/>
</dbReference>
<proteinExistence type="predicted"/>
<evidence type="ECO:0000313" key="1">
    <source>
        <dbReference type="EMBL" id="MCU7551272.1"/>
    </source>
</evidence>
<reference evidence="1" key="2">
    <citation type="submission" date="2023-04" db="EMBL/GenBank/DDBJ databases">
        <title>Paracnuella aquatica gen. nov., sp. nov., a member of the family Chitinophagaceae isolated from a hot spring.</title>
        <authorList>
            <person name="Wang C."/>
        </authorList>
    </citation>
    <scope>NUCLEOTIDE SEQUENCE</scope>
    <source>
        <strain evidence="1">LB-8</strain>
    </source>
</reference>
<comment type="caution">
    <text evidence="1">The sequence shown here is derived from an EMBL/GenBank/DDBJ whole genome shotgun (WGS) entry which is preliminary data.</text>
</comment>
<keyword evidence="2" id="KW-1185">Reference proteome</keyword>
<dbReference type="InterPro" id="IPR050580">
    <property type="entry name" value="2H_phosphoesterase_YjcG-like"/>
</dbReference>
<dbReference type="Pfam" id="PF13563">
    <property type="entry name" value="2_5_RNA_ligase2"/>
    <property type="match status" value="1"/>
</dbReference>
<dbReference type="PANTHER" id="PTHR40037">
    <property type="entry name" value="PHOSPHOESTERASE YJCG-RELATED"/>
    <property type="match status" value="1"/>
</dbReference>
<reference evidence="1" key="1">
    <citation type="submission" date="2022-09" db="EMBL/GenBank/DDBJ databases">
        <authorList>
            <person name="Yuan C."/>
            <person name="Ke Z."/>
        </authorList>
    </citation>
    <scope>NUCLEOTIDE SEQUENCE</scope>
    <source>
        <strain evidence="1">LB-8</strain>
    </source>
</reference>
<dbReference type="RefSeq" id="WP_279298711.1">
    <property type="nucleotide sequence ID" value="NZ_JAOTIF010000019.1"/>
</dbReference>
<dbReference type="GO" id="GO:0016874">
    <property type="term" value="F:ligase activity"/>
    <property type="evidence" value="ECO:0007669"/>
    <property type="project" value="UniProtKB-KW"/>
</dbReference>
<dbReference type="EMBL" id="JAOTIF010000019">
    <property type="protein sequence ID" value="MCU7551272.1"/>
    <property type="molecule type" value="Genomic_DNA"/>
</dbReference>
<evidence type="ECO:0000313" key="2">
    <source>
        <dbReference type="Proteomes" id="UP001155483"/>
    </source>
</evidence>